<dbReference type="PANTHER" id="PTHR36966:SF1">
    <property type="entry name" value="REP-ASSOCIATED TYROSINE TRANSPOSASE"/>
    <property type="match status" value="1"/>
</dbReference>
<feature type="domain" description="Transposase IS200-like" evidence="1">
    <location>
        <begin position="9"/>
        <end position="149"/>
    </location>
</feature>
<evidence type="ECO:0000259" key="1">
    <source>
        <dbReference type="SMART" id="SM01321"/>
    </source>
</evidence>
<sequence length="184" mass="22085">MARKHIFYDQEATYFVTISVVYWIDVFTREEYRNIVLESLKYCQKEKGLNIHAYVIMSNHIHLIISKELHINISDILRDFKKYTSKSIIKSIQNNVVESRKEWMLWMFQRAGQKNTRNKKYQFWQQHNHPVLLDTSEKLQQRLDYTHDNPIKAGIVQDAKYYLYSSASNYHGMKYNLLEVDVLG</sequence>
<evidence type="ECO:0000313" key="3">
    <source>
        <dbReference type="Proteomes" id="UP000682802"/>
    </source>
</evidence>
<proteinExistence type="predicted"/>
<dbReference type="NCBIfam" id="NF047646">
    <property type="entry name" value="REP_Tyr_transpos"/>
    <property type="match status" value="1"/>
</dbReference>
<dbReference type="InterPro" id="IPR036515">
    <property type="entry name" value="Transposase_17_sf"/>
</dbReference>
<dbReference type="SUPFAM" id="SSF143422">
    <property type="entry name" value="Transposase IS200-like"/>
    <property type="match status" value="1"/>
</dbReference>
<dbReference type="Proteomes" id="UP000682802">
    <property type="component" value="Chromosome 1"/>
</dbReference>
<organism evidence="2 3">
    <name type="scientific">Flammeovirga kamogawensis</name>
    <dbReference type="NCBI Taxonomy" id="373891"/>
    <lineage>
        <taxon>Bacteria</taxon>
        <taxon>Pseudomonadati</taxon>
        <taxon>Bacteroidota</taxon>
        <taxon>Cytophagia</taxon>
        <taxon>Cytophagales</taxon>
        <taxon>Flammeovirgaceae</taxon>
        <taxon>Flammeovirga</taxon>
    </lineage>
</organism>
<gene>
    <name evidence="2" type="ORF">KM029_16635</name>
</gene>
<dbReference type="InterPro" id="IPR002686">
    <property type="entry name" value="Transposase_17"/>
</dbReference>
<reference evidence="2 3" key="1">
    <citation type="submission" date="2021-05" db="EMBL/GenBank/DDBJ databases">
        <title>Comparative genomic studies on the polysaccharide-degrading batcterial strains of the Flammeovirga genus.</title>
        <authorList>
            <person name="Zewei F."/>
            <person name="Zheng Z."/>
            <person name="Yu L."/>
            <person name="Ruyue G."/>
            <person name="Yanhong M."/>
            <person name="Yuanyuan C."/>
            <person name="Jingyan G."/>
            <person name="Wenjun H."/>
        </authorList>
    </citation>
    <scope>NUCLEOTIDE SEQUENCE [LARGE SCALE GENOMIC DNA]</scope>
    <source>
        <strain evidence="2 3">YS10</strain>
    </source>
</reference>
<dbReference type="SMART" id="SM01321">
    <property type="entry name" value="Y1_Tnp"/>
    <property type="match status" value="1"/>
</dbReference>
<dbReference type="Pfam" id="PF01797">
    <property type="entry name" value="Y1_Tnp"/>
    <property type="match status" value="1"/>
</dbReference>
<evidence type="ECO:0000313" key="2">
    <source>
        <dbReference type="EMBL" id="QWG06914.1"/>
    </source>
</evidence>
<name>A0ABX8GU34_9BACT</name>
<dbReference type="Gene3D" id="3.30.70.1290">
    <property type="entry name" value="Transposase IS200-like"/>
    <property type="match status" value="1"/>
</dbReference>
<dbReference type="RefSeq" id="WP_144074317.1">
    <property type="nucleotide sequence ID" value="NZ_CP076128.1"/>
</dbReference>
<dbReference type="InterPro" id="IPR052715">
    <property type="entry name" value="RAYT_transposase"/>
</dbReference>
<dbReference type="PANTHER" id="PTHR36966">
    <property type="entry name" value="REP-ASSOCIATED TYROSINE TRANSPOSASE"/>
    <property type="match status" value="1"/>
</dbReference>
<accession>A0ABX8GU34</accession>
<dbReference type="EMBL" id="CP076128">
    <property type="protein sequence ID" value="QWG06914.1"/>
    <property type="molecule type" value="Genomic_DNA"/>
</dbReference>
<protein>
    <submittedName>
        <fullName evidence="2">Transposase</fullName>
    </submittedName>
</protein>
<keyword evidence="3" id="KW-1185">Reference proteome</keyword>